<evidence type="ECO:0000313" key="2">
    <source>
        <dbReference type="Proteomes" id="UP001056120"/>
    </source>
</evidence>
<dbReference type="EMBL" id="CM042044">
    <property type="protein sequence ID" value="KAI3687970.1"/>
    <property type="molecule type" value="Genomic_DNA"/>
</dbReference>
<keyword evidence="2" id="KW-1185">Reference proteome</keyword>
<reference evidence="2" key="1">
    <citation type="journal article" date="2022" name="Mol. Ecol. Resour.">
        <title>The genomes of chicory, endive, great burdock and yacon provide insights into Asteraceae palaeo-polyploidization history and plant inulin production.</title>
        <authorList>
            <person name="Fan W."/>
            <person name="Wang S."/>
            <person name="Wang H."/>
            <person name="Wang A."/>
            <person name="Jiang F."/>
            <person name="Liu H."/>
            <person name="Zhao H."/>
            <person name="Xu D."/>
            <person name="Zhang Y."/>
        </authorList>
    </citation>
    <scope>NUCLEOTIDE SEQUENCE [LARGE SCALE GENOMIC DNA]</scope>
    <source>
        <strain evidence="2">cv. Yunnan</strain>
    </source>
</reference>
<accession>A0ACB8YVD3</accession>
<reference evidence="1 2" key="2">
    <citation type="journal article" date="2022" name="Mol. Ecol. Resour.">
        <title>The genomes of chicory, endive, great burdock and yacon provide insights into Asteraceae paleo-polyploidization history and plant inulin production.</title>
        <authorList>
            <person name="Fan W."/>
            <person name="Wang S."/>
            <person name="Wang H."/>
            <person name="Wang A."/>
            <person name="Jiang F."/>
            <person name="Liu H."/>
            <person name="Zhao H."/>
            <person name="Xu D."/>
            <person name="Zhang Y."/>
        </authorList>
    </citation>
    <scope>NUCLEOTIDE SEQUENCE [LARGE SCALE GENOMIC DNA]</scope>
    <source>
        <strain evidence="2">cv. Yunnan</strain>
        <tissue evidence="1">Leaves</tissue>
    </source>
</reference>
<dbReference type="Proteomes" id="UP001056120">
    <property type="component" value="Linkage Group LG27"/>
</dbReference>
<name>A0ACB8YVD3_9ASTR</name>
<sequence>MWIFTLLMMVLTRTRRKRCSADTRAGDQPAATEQLGTEQPAIEPAIEQLVDPPKRRGRSLNLKVNKTLQILAAGSKIPLTMDTNTKGFNGESATTFATEIGIVIHNECPMNFHKWDLVPEAVKTVMYEKLEGKIQLLQTNKVFMKFVDARLHNQWKRTRGVLSRHWKENGGKTDP</sequence>
<organism evidence="1 2">
    <name type="scientific">Smallanthus sonchifolius</name>
    <dbReference type="NCBI Taxonomy" id="185202"/>
    <lineage>
        <taxon>Eukaryota</taxon>
        <taxon>Viridiplantae</taxon>
        <taxon>Streptophyta</taxon>
        <taxon>Embryophyta</taxon>
        <taxon>Tracheophyta</taxon>
        <taxon>Spermatophyta</taxon>
        <taxon>Magnoliopsida</taxon>
        <taxon>eudicotyledons</taxon>
        <taxon>Gunneridae</taxon>
        <taxon>Pentapetalae</taxon>
        <taxon>asterids</taxon>
        <taxon>campanulids</taxon>
        <taxon>Asterales</taxon>
        <taxon>Asteraceae</taxon>
        <taxon>Asteroideae</taxon>
        <taxon>Heliantheae alliance</taxon>
        <taxon>Millerieae</taxon>
        <taxon>Smallanthus</taxon>
    </lineage>
</organism>
<proteinExistence type="predicted"/>
<evidence type="ECO:0000313" key="1">
    <source>
        <dbReference type="EMBL" id="KAI3687970.1"/>
    </source>
</evidence>
<protein>
    <submittedName>
        <fullName evidence="1">Uncharacterized protein</fullName>
    </submittedName>
</protein>
<gene>
    <name evidence="1" type="ORF">L1987_81675</name>
</gene>
<comment type="caution">
    <text evidence="1">The sequence shown here is derived from an EMBL/GenBank/DDBJ whole genome shotgun (WGS) entry which is preliminary data.</text>
</comment>